<gene>
    <name evidence="1" type="ORF">HBH39_15650</name>
</gene>
<dbReference type="AlphaFoldDB" id="A0A6G9QMM8"/>
<keyword evidence="2" id="KW-1185">Reference proteome</keyword>
<protein>
    <recommendedName>
        <fullName evidence="3">GRAM domain-containing protein</fullName>
    </recommendedName>
</protein>
<evidence type="ECO:0000313" key="1">
    <source>
        <dbReference type="EMBL" id="QIR15742.1"/>
    </source>
</evidence>
<dbReference type="KEGG" id="saes:HBH39_15650"/>
<dbReference type="EMBL" id="CP050313">
    <property type="protein sequence ID" value="QIR15742.1"/>
    <property type="molecule type" value="Genomic_DNA"/>
</dbReference>
<organism evidence="1 2">
    <name type="scientific">Shewanella aestuarii</name>
    <dbReference type="NCBI Taxonomy" id="1028752"/>
    <lineage>
        <taxon>Bacteria</taxon>
        <taxon>Pseudomonadati</taxon>
        <taxon>Pseudomonadota</taxon>
        <taxon>Gammaproteobacteria</taxon>
        <taxon>Alteromonadales</taxon>
        <taxon>Shewanellaceae</taxon>
        <taxon>Shewanella</taxon>
    </lineage>
</organism>
<accession>A0A6G9QMM8</accession>
<evidence type="ECO:0008006" key="3">
    <source>
        <dbReference type="Google" id="ProtNLM"/>
    </source>
</evidence>
<name>A0A6G9QMM8_9GAMM</name>
<evidence type="ECO:0000313" key="2">
    <source>
        <dbReference type="Proteomes" id="UP000502608"/>
    </source>
</evidence>
<proteinExistence type="predicted"/>
<dbReference type="Proteomes" id="UP000502608">
    <property type="component" value="Chromosome"/>
</dbReference>
<reference evidence="1 2" key="1">
    <citation type="submission" date="2020-03" db="EMBL/GenBank/DDBJ databases">
        <title>Complete genome sequence of Shewanella sp.</title>
        <authorList>
            <person name="Kim Y.-S."/>
            <person name="Kim S.-J."/>
            <person name="Jung H.-K."/>
            <person name="Kim K.-H."/>
        </authorList>
    </citation>
    <scope>NUCLEOTIDE SEQUENCE [LARGE SCALE GENOMIC DNA]</scope>
    <source>
        <strain evidence="1 2">PN3F2</strain>
    </source>
</reference>
<sequence length="103" mass="11283">MYEIGLSDEVVKSTYATIQKGAFRADGKLWIADDQLHFSPFDKDLGYGPYHIPLADIKGVSKTWGKGAGVIPVTSNAIKVDLVDGKDLSFILASPKEWIKQLS</sequence>
<dbReference type="RefSeq" id="WP_167679598.1">
    <property type="nucleotide sequence ID" value="NZ_CP050313.1"/>
</dbReference>